<sequence>MANEIAKVPGMTFIRANKSYSGSYQGMRWRVWIDEEHFCAAVWPQPWNFAHTDESEKTTEQFELSEEGLQAAESWIAAQYEAQLARWKEAKNHPTF</sequence>
<comment type="caution">
    <text evidence="1">The sequence shown here is derived from an EMBL/GenBank/DDBJ whole genome shotgun (WGS) entry which is preliminary data.</text>
</comment>
<evidence type="ECO:0008006" key="3">
    <source>
        <dbReference type="Google" id="ProtNLM"/>
    </source>
</evidence>
<gene>
    <name evidence="1" type="ORF">H9698_05975</name>
</gene>
<accession>A0A9D2TJH1</accession>
<reference evidence="1" key="1">
    <citation type="journal article" date="2021" name="PeerJ">
        <title>Extensive microbial diversity within the chicken gut microbiome revealed by metagenomics and culture.</title>
        <authorList>
            <person name="Gilroy R."/>
            <person name="Ravi A."/>
            <person name="Getino M."/>
            <person name="Pursley I."/>
            <person name="Horton D.L."/>
            <person name="Alikhan N.F."/>
            <person name="Baker D."/>
            <person name="Gharbi K."/>
            <person name="Hall N."/>
            <person name="Watson M."/>
            <person name="Adriaenssens E.M."/>
            <person name="Foster-Nyarko E."/>
            <person name="Jarju S."/>
            <person name="Secka A."/>
            <person name="Antonio M."/>
            <person name="Oren A."/>
            <person name="Chaudhuri R.R."/>
            <person name="La Ragione R."/>
            <person name="Hildebrand F."/>
            <person name="Pallen M.J."/>
        </authorList>
    </citation>
    <scope>NUCLEOTIDE SEQUENCE</scope>
    <source>
        <strain evidence="1">5933</strain>
    </source>
</reference>
<reference evidence="1" key="2">
    <citation type="submission" date="2021-04" db="EMBL/GenBank/DDBJ databases">
        <authorList>
            <person name="Gilroy R."/>
        </authorList>
    </citation>
    <scope>NUCLEOTIDE SEQUENCE</scope>
    <source>
        <strain evidence="1">5933</strain>
    </source>
</reference>
<dbReference type="Proteomes" id="UP000823918">
    <property type="component" value="Unassembled WGS sequence"/>
</dbReference>
<protein>
    <recommendedName>
        <fullName evidence="3">GNAT family acetyltransferase</fullName>
    </recommendedName>
</protein>
<proteinExistence type="predicted"/>
<name>A0A9D2TJH1_9FIRM</name>
<dbReference type="AlphaFoldDB" id="A0A9D2TJH1"/>
<evidence type="ECO:0000313" key="2">
    <source>
        <dbReference type="Proteomes" id="UP000823918"/>
    </source>
</evidence>
<dbReference type="EMBL" id="DWWA01000029">
    <property type="protein sequence ID" value="HJC72324.1"/>
    <property type="molecule type" value="Genomic_DNA"/>
</dbReference>
<evidence type="ECO:0000313" key="1">
    <source>
        <dbReference type="EMBL" id="HJC72324.1"/>
    </source>
</evidence>
<organism evidence="1 2">
    <name type="scientific">Candidatus Ruthenibacterium merdavium</name>
    <dbReference type="NCBI Taxonomy" id="2838752"/>
    <lineage>
        <taxon>Bacteria</taxon>
        <taxon>Bacillati</taxon>
        <taxon>Bacillota</taxon>
        <taxon>Clostridia</taxon>
        <taxon>Eubacteriales</taxon>
        <taxon>Oscillospiraceae</taxon>
        <taxon>Ruthenibacterium</taxon>
    </lineage>
</organism>